<dbReference type="EMBL" id="WOFV02000032">
    <property type="protein sequence ID" value="NAS18376.1"/>
    <property type="molecule type" value="Genomic_DNA"/>
</dbReference>
<protein>
    <submittedName>
        <fullName evidence="1">Uncharacterized protein</fullName>
    </submittedName>
</protein>
<accession>A0A6L9EPB5</accession>
<gene>
    <name evidence="1" type="ORF">GND98_010980</name>
</gene>
<proteinExistence type="predicted"/>
<sequence length="77" mass="9090">MYIVNNFRKKGFRLIRKLEGLTANDLIEILKNYPRDTKVCTQMLGENFPIKQVEECVYYDLKNGKRVQEHNGILIKS</sequence>
<dbReference type="Proteomes" id="UP000474042">
    <property type="component" value="Unassembled WGS sequence"/>
</dbReference>
<reference evidence="1 2" key="1">
    <citation type="submission" date="2020-01" db="EMBL/GenBank/DDBJ databases">
        <title>Genome sequence of a 1,3-propanediol producer, Clostridium butyricum S3.</title>
        <authorList>
            <person name="Zhou J."/>
        </authorList>
    </citation>
    <scope>NUCLEOTIDE SEQUENCE [LARGE SCALE GENOMIC DNA]</scope>
    <source>
        <strain evidence="1 2">S3</strain>
    </source>
</reference>
<comment type="caution">
    <text evidence="1">The sequence shown here is derived from an EMBL/GenBank/DDBJ whole genome shotgun (WGS) entry which is preliminary data.</text>
</comment>
<organism evidence="1 2">
    <name type="scientific">Clostridium butyricum</name>
    <dbReference type="NCBI Taxonomy" id="1492"/>
    <lineage>
        <taxon>Bacteria</taxon>
        <taxon>Bacillati</taxon>
        <taxon>Bacillota</taxon>
        <taxon>Clostridia</taxon>
        <taxon>Eubacteriales</taxon>
        <taxon>Clostridiaceae</taxon>
        <taxon>Clostridium</taxon>
    </lineage>
</organism>
<dbReference type="RefSeq" id="WP_146868486.1">
    <property type="nucleotide sequence ID" value="NZ_BKBC01000027.1"/>
</dbReference>
<name>A0A6L9EPB5_CLOBU</name>
<dbReference type="AlphaFoldDB" id="A0A6L9EPB5"/>
<evidence type="ECO:0000313" key="2">
    <source>
        <dbReference type="Proteomes" id="UP000474042"/>
    </source>
</evidence>
<evidence type="ECO:0000313" key="1">
    <source>
        <dbReference type="EMBL" id="NAS18376.1"/>
    </source>
</evidence>